<dbReference type="Pfam" id="PF13298">
    <property type="entry name" value="LigD_N"/>
    <property type="match status" value="1"/>
</dbReference>
<feature type="region of interest" description="Disordered" evidence="1">
    <location>
        <begin position="1"/>
        <end position="36"/>
    </location>
</feature>
<dbReference type="OrthoDB" id="9802472at2"/>
<dbReference type="AlphaFoldDB" id="A0A2S6NL77"/>
<dbReference type="InterPro" id="IPR052171">
    <property type="entry name" value="NHEJ_LigD"/>
</dbReference>
<protein>
    <submittedName>
        <fullName evidence="4">Uncharacterized protein</fullName>
    </submittedName>
</protein>
<dbReference type="PANTHER" id="PTHR42705:SF2">
    <property type="entry name" value="BIFUNCTIONAL NON-HOMOLOGOUS END JOINING PROTEIN LIGD"/>
    <property type="match status" value="1"/>
</dbReference>
<dbReference type="EMBL" id="NHRY01000064">
    <property type="protein sequence ID" value="PPQ35954.1"/>
    <property type="molecule type" value="Genomic_DNA"/>
</dbReference>
<feature type="region of interest" description="Disordered" evidence="1">
    <location>
        <begin position="175"/>
        <end position="257"/>
    </location>
</feature>
<dbReference type="PANTHER" id="PTHR42705">
    <property type="entry name" value="BIFUNCTIONAL NON-HOMOLOGOUS END JOINING PROTEIN LIGD"/>
    <property type="match status" value="1"/>
</dbReference>
<accession>A0A2S6NL77</accession>
<keyword evidence="5" id="KW-1185">Reference proteome</keyword>
<dbReference type="NCBIfam" id="TIGR02777">
    <property type="entry name" value="LigD_PE_dom"/>
    <property type="match status" value="1"/>
</dbReference>
<evidence type="ECO:0000256" key="1">
    <source>
        <dbReference type="SAM" id="MobiDB-lite"/>
    </source>
</evidence>
<dbReference type="Pfam" id="PF21686">
    <property type="entry name" value="LigD_Prim-Pol"/>
    <property type="match status" value="1"/>
</dbReference>
<name>A0A2S6NL77_RHOGL</name>
<dbReference type="NCBIfam" id="TIGR02778">
    <property type="entry name" value="ligD_pol"/>
    <property type="match status" value="1"/>
</dbReference>
<feature type="domain" description="DNA ligase D polymerase" evidence="3">
    <location>
        <begin position="284"/>
        <end position="532"/>
    </location>
</feature>
<dbReference type="RefSeq" id="WP_104517955.1">
    <property type="nucleotide sequence ID" value="NZ_NHRY01000064.1"/>
</dbReference>
<feature type="compositionally biased region" description="Low complexity" evidence="1">
    <location>
        <begin position="176"/>
        <end position="212"/>
    </location>
</feature>
<evidence type="ECO:0000313" key="5">
    <source>
        <dbReference type="Proteomes" id="UP000239724"/>
    </source>
</evidence>
<dbReference type="InterPro" id="IPR014144">
    <property type="entry name" value="LigD_PE_domain"/>
</dbReference>
<dbReference type="InterPro" id="IPR014145">
    <property type="entry name" value="LigD_pol_dom"/>
</dbReference>
<feature type="domain" description="DNA ligase D 3'-phosphoesterase" evidence="2">
    <location>
        <begin position="44"/>
        <end position="151"/>
    </location>
</feature>
<evidence type="ECO:0000259" key="3">
    <source>
        <dbReference type="Pfam" id="PF21686"/>
    </source>
</evidence>
<comment type="caution">
    <text evidence="4">The sequence shown here is derived from an EMBL/GenBank/DDBJ whole genome shotgun (WGS) entry which is preliminary data.</text>
</comment>
<evidence type="ECO:0000259" key="2">
    <source>
        <dbReference type="Pfam" id="PF13298"/>
    </source>
</evidence>
<sequence>MARAVSQRDTSIQAYQKKRDFTATSEPAAGRQGPASGAPLFVVQKHQAKRAGLHWDFRLEHDGVLWSWAVRKGPSLDPKDKRIAVHVEDHPLDYAGFQGSIPDGGYGAGTVETWDRGTWRPLVDPDAGMRDGEIRFVLSGQRLRGRFTLVRMKARRAGQDNWLLIKGHDAEERPGADAAALEAAAAAPPADASRLPGRAAAPRLPGRADAAASPETGRGRMPKASAAQPAQVTGAQPEDGPAKAAAPRKRRSSVTAKALDAGTETIEGVALTHPDRELWPGIGKRDLAAYWQTVADRALPGLAHRPLSILRCPAGIGGEHFFQRHGHGAMSPGVRTGTAGKVPFLAIDGLQGLVAMAQMAAIELHAWGAAEADPLHPDQLVFDLDPGEGVAVPDIVAAALDVRERLEAAGLASFCRTSGGKGLHVVVPLVPGPAWTPVRAWCKAFAEALSEASPDKYLAHVKIADRRGRVLIDWLRNGLGASAVASYCPRARLGAGVATPLAWAEVAAALDLGAFTLRTVPGRLAGLKADPWEGFDAARRPLPAAKKAAASSAGKARRVTAAAPKPRRRP</sequence>
<reference evidence="4 5" key="1">
    <citation type="journal article" date="2018" name="Arch. Microbiol.">
        <title>New insights into the metabolic potential of the phototrophic purple bacterium Rhodopila globiformis DSM 161(T) from its draft genome sequence and evidence for a vanadium-dependent nitrogenase.</title>
        <authorList>
            <person name="Imhoff J.F."/>
            <person name="Rahn T."/>
            <person name="Kunzel S."/>
            <person name="Neulinger S.C."/>
        </authorList>
    </citation>
    <scope>NUCLEOTIDE SEQUENCE [LARGE SCALE GENOMIC DNA]</scope>
    <source>
        <strain evidence="4 5">DSM 161</strain>
    </source>
</reference>
<organism evidence="4 5">
    <name type="scientific">Rhodopila globiformis</name>
    <name type="common">Rhodopseudomonas globiformis</name>
    <dbReference type="NCBI Taxonomy" id="1071"/>
    <lineage>
        <taxon>Bacteria</taxon>
        <taxon>Pseudomonadati</taxon>
        <taxon>Pseudomonadota</taxon>
        <taxon>Alphaproteobacteria</taxon>
        <taxon>Acetobacterales</taxon>
        <taxon>Acetobacteraceae</taxon>
        <taxon>Rhodopila</taxon>
    </lineage>
</organism>
<proteinExistence type="predicted"/>
<feature type="region of interest" description="Disordered" evidence="1">
    <location>
        <begin position="546"/>
        <end position="570"/>
    </location>
</feature>
<evidence type="ECO:0000313" key="4">
    <source>
        <dbReference type="EMBL" id="PPQ35954.1"/>
    </source>
</evidence>
<dbReference type="Proteomes" id="UP000239724">
    <property type="component" value="Unassembled WGS sequence"/>
</dbReference>
<gene>
    <name evidence="4" type="ORF">CCS01_06070</name>
</gene>
<dbReference type="Gene3D" id="3.90.920.10">
    <property type="entry name" value="DNA primase, PRIM domain"/>
    <property type="match status" value="1"/>
</dbReference>